<comment type="caution">
    <text evidence="1">The sequence shown here is derived from an EMBL/GenBank/DDBJ whole genome shotgun (WGS) entry which is preliminary data.</text>
</comment>
<dbReference type="RefSeq" id="XP_051610504.1">
    <property type="nucleotide sequence ID" value="XM_051755515.1"/>
</dbReference>
<evidence type="ECO:0000313" key="2">
    <source>
        <dbReference type="Proteomes" id="UP001204833"/>
    </source>
</evidence>
<dbReference type="Proteomes" id="UP001204833">
    <property type="component" value="Unassembled WGS sequence"/>
</dbReference>
<dbReference type="EMBL" id="JAIHNG010000047">
    <property type="protein sequence ID" value="KAI5964497.1"/>
    <property type="molecule type" value="Genomic_DNA"/>
</dbReference>
<keyword evidence="2" id="KW-1185">Reference proteome</keyword>
<accession>A0AAD5BI22</accession>
<dbReference type="GeneID" id="76149048"/>
<proteinExistence type="predicted"/>
<sequence length="397" mass="46258">MKLYHLPIEILAKVLPIQDHLLKLPEGTIISWLNLLPQRQRFILLAESGIGVGEEHFGPGVLYTTLSGRKFYVRKLLGIYFYINALRERFVPLLYINFGGTLKFKYQRNMIVFSFDQVKDLMMEYYCILPFLKTCAGPDGSIVLGSIPFLTVGEEFLWQRSAVFSAPSLNDELDKLHSQILLGGDIVAETMKLIRSYTLINLVEVELNLTVQEYVEFKHNIARFDSALLLRPIKLWVDLTFDDVSVQKLQGNNAENEIGEDFPIGWITEVFMITFVKSFVLHYQHITSRFSKIPDLLGRMPLLEQVVLSFGELDIENVSKLMKKRQPCRIQINVSLGCYLVHLDQIRKEQWRIRLIDDYALLEYTKDKSRRADTLKWMKVKVKRFKKHGFAFNRKQR</sequence>
<reference evidence="1 2" key="1">
    <citation type="journal article" date="2022" name="DNA Res.">
        <title>Genome analysis of five recently described species of the CUG-Ser clade uncovers Candida theae as a new hybrid lineage with pathogenic potential in the Candida parapsilosis species complex.</title>
        <authorList>
            <person name="Mixao V."/>
            <person name="Del Olmo V."/>
            <person name="Hegedusova E."/>
            <person name="Saus E."/>
            <person name="Pryszcz L."/>
            <person name="Cillingova A."/>
            <person name="Nosek J."/>
            <person name="Gabaldon T."/>
        </authorList>
    </citation>
    <scope>NUCLEOTIDE SEQUENCE [LARGE SCALE GENOMIC DNA]</scope>
    <source>
        <strain evidence="1 2">CBS 12239</strain>
    </source>
</reference>
<name>A0AAD5BI22_9ASCO</name>
<protein>
    <submittedName>
        <fullName evidence="1">Uncharacterized protein</fullName>
    </submittedName>
</protein>
<organism evidence="1 2">
    <name type="scientific">Candida theae</name>
    <dbReference type="NCBI Taxonomy" id="1198502"/>
    <lineage>
        <taxon>Eukaryota</taxon>
        <taxon>Fungi</taxon>
        <taxon>Dikarya</taxon>
        <taxon>Ascomycota</taxon>
        <taxon>Saccharomycotina</taxon>
        <taxon>Pichiomycetes</taxon>
        <taxon>Debaryomycetaceae</taxon>
        <taxon>Candida/Lodderomyces clade</taxon>
        <taxon>Candida</taxon>
    </lineage>
</organism>
<evidence type="ECO:0000313" key="1">
    <source>
        <dbReference type="EMBL" id="KAI5964497.1"/>
    </source>
</evidence>
<gene>
    <name evidence="1" type="ORF">KGF57_000989</name>
</gene>
<dbReference type="AlphaFoldDB" id="A0AAD5BI22"/>